<dbReference type="InterPro" id="IPR043739">
    <property type="entry name" value="DUF5684"/>
</dbReference>
<proteinExistence type="inferred from homology"/>
<feature type="active site" evidence="6">
    <location>
        <position position="253"/>
    </location>
</feature>
<evidence type="ECO:0000256" key="2">
    <source>
        <dbReference type="ARBA" id="ARBA00009370"/>
    </source>
</evidence>
<dbReference type="PROSITE" id="PS00760">
    <property type="entry name" value="SPASE_I_2"/>
    <property type="match status" value="1"/>
</dbReference>
<dbReference type="InterPro" id="IPR036286">
    <property type="entry name" value="LexA/Signal_pep-like_sf"/>
</dbReference>
<dbReference type="Proteomes" id="UP000076630">
    <property type="component" value="Unassembled WGS sequence"/>
</dbReference>
<name>A0A163WN15_9FLAO</name>
<evidence type="ECO:0000256" key="5">
    <source>
        <dbReference type="ARBA" id="ARBA00022801"/>
    </source>
</evidence>
<dbReference type="Gene3D" id="2.10.109.10">
    <property type="entry name" value="Umud Fragment, subunit A"/>
    <property type="match status" value="2"/>
</dbReference>
<feature type="active site" evidence="6">
    <location>
        <position position="153"/>
    </location>
</feature>
<dbReference type="SUPFAM" id="SSF51306">
    <property type="entry name" value="LexA/Signal peptidase"/>
    <property type="match status" value="1"/>
</dbReference>
<protein>
    <recommendedName>
        <fullName evidence="4 7">Signal peptidase I</fullName>
        <ecNumber evidence="3 7">3.4.21.89</ecNumber>
    </recommendedName>
</protein>
<keyword evidence="7" id="KW-0472">Membrane</keyword>
<feature type="transmembrane region" description="Helical" evidence="7">
    <location>
        <begin position="6"/>
        <end position="26"/>
    </location>
</feature>
<keyword evidence="7" id="KW-0645">Protease</keyword>
<dbReference type="EC" id="3.4.21.89" evidence="3 7"/>
<dbReference type="InterPro" id="IPR000223">
    <property type="entry name" value="Pept_S26A_signal_pept_1"/>
</dbReference>
<dbReference type="PANTHER" id="PTHR43390:SF1">
    <property type="entry name" value="CHLOROPLAST PROCESSING PEPTIDASE"/>
    <property type="match status" value="1"/>
</dbReference>
<dbReference type="GO" id="GO:0016020">
    <property type="term" value="C:membrane"/>
    <property type="evidence" value="ECO:0007669"/>
    <property type="project" value="UniProtKB-SubCell"/>
</dbReference>
<feature type="transmembrane region" description="Helical" evidence="7">
    <location>
        <begin position="125"/>
        <end position="144"/>
    </location>
</feature>
<dbReference type="NCBIfam" id="TIGR02227">
    <property type="entry name" value="sigpep_I_bact"/>
    <property type="match status" value="2"/>
</dbReference>
<evidence type="ECO:0000256" key="7">
    <source>
        <dbReference type="RuleBase" id="RU362042"/>
    </source>
</evidence>
<comment type="caution">
    <text evidence="9">The sequence shown here is derived from an EMBL/GenBank/DDBJ whole genome shotgun (WGS) entry which is preliminary data.</text>
</comment>
<comment type="similarity">
    <text evidence="2 7">Belongs to the peptidase S26 family.</text>
</comment>
<comment type="catalytic activity">
    <reaction evidence="1 7">
        <text>Cleavage of hydrophobic, N-terminal signal or leader sequences from secreted and periplasmic proteins.</text>
        <dbReference type="EC" id="3.4.21.89"/>
    </reaction>
</comment>
<dbReference type="OrthoDB" id="9802919at2"/>
<dbReference type="GO" id="GO:0009003">
    <property type="term" value="F:signal peptidase activity"/>
    <property type="evidence" value="ECO:0007669"/>
    <property type="project" value="UniProtKB-EC"/>
</dbReference>
<feature type="domain" description="Peptidase S26" evidence="8">
    <location>
        <begin position="401"/>
        <end position="468"/>
    </location>
</feature>
<feature type="transmembrane region" description="Helical" evidence="7">
    <location>
        <begin position="502"/>
        <end position="519"/>
    </location>
</feature>
<dbReference type="AlphaFoldDB" id="A0A163WN15"/>
<feature type="domain" description="Peptidase S26" evidence="8">
    <location>
        <begin position="124"/>
        <end position="279"/>
    </location>
</feature>
<dbReference type="GO" id="GO:0006465">
    <property type="term" value="P:signal peptide processing"/>
    <property type="evidence" value="ECO:0007669"/>
    <property type="project" value="InterPro"/>
</dbReference>
<dbReference type="PANTHER" id="PTHR43390">
    <property type="entry name" value="SIGNAL PEPTIDASE I"/>
    <property type="match status" value="1"/>
</dbReference>
<evidence type="ECO:0000256" key="1">
    <source>
        <dbReference type="ARBA" id="ARBA00000677"/>
    </source>
</evidence>
<evidence type="ECO:0000256" key="3">
    <source>
        <dbReference type="ARBA" id="ARBA00013208"/>
    </source>
</evidence>
<sequence>MTMSEWFLFFLLVQVIHFLGTWKLYVRAGKKSWQAIVPIYNAVVLMQIINRPKWWVVLLFIPIVNLIMFPVIWVETLRSFGKNKTVDTILGVVTLGLYIYYVNYATDAKYVENRSTKAATSSGETVSSVLFAVVVATVIHTYVIQPYTIPTSSLEKTLLVGDFLFVSKFHYGARTPITTVALPMVHDTLPFTKKNSYLKKPHLPYFRLPGFQKVQHNDIVVFNWPTDTVYQFNDPLRRPAVDKPIDKKTNYVKRAVGLPGENLTVKDGDVYINNEKLKLNDRARVQFTYTVRTDGTPIDLNALIQRLNLREGVTYYNNDPKTIIFFALTDENVEVLKSMSQILSVTKGLPEQAKEYMQSAYATAIFPHNQPTWNEDNLGPLHIPAKGETVTLTSQNFPMYQRAIQVYEGNKLEVKNNQIYINDVATDKYTFKQDYYFMMGDNRNRSEDSRYWGFVPEDHIVGKPVFVWLSLDQNIPWSKALDKIRWDRMFTTVNGNGKQTSYFPYFLVAMIGLIGYNTYKKRKEKKNSKY</sequence>
<dbReference type="EMBL" id="LQNU01000076">
    <property type="protein sequence ID" value="KZE76573.1"/>
    <property type="molecule type" value="Genomic_DNA"/>
</dbReference>
<dbReference type="InterPro" id="IPR019533">
    <property type="entry name" value="Peptidase_S26"/>
</dbReference>
<dbReference type="RefSeq" id="WP_038985986.1">
    <property type="nucleotide sequence ID" value="NZ_JACAJN010000002.1"/>
</dbReference>
<keyword evidence="10" id="KW-1185">Reference proteome</keyword>
<keyword evidence="7" id="KW-0812">Transmembrane</keyword>
<comment type="subcellular location">
    <subcellularLocation>
        <location evidence="7">Membrane</location>
        <topology evidence="7">Single-pass type II membrane protein</topology>
    </subcellularLocation>
</comment>
<evidence type="ECO:0000313" key="10">
    <source>
        <dbReference type="Proteomes" id="UP000076630"/>
    </source>
</evidence>
<feature type="transmembrane region" description="Helical" evidence="7">
    <location>
        <begin position="85"/>
        <end position="104"/>
    </location>
</feature>
<evidence type="ECO:0000259" key="8">
    <source>
        <dbReference type="Pfam" id="PF10502"/>
    </source>
</evidence>
<comment type="caution">
    <text evidence="7">Lacks conserved residue(s) required for the propagation of feature annotation.</text>
</comment>
<dbReference type="Pfam" id="PF18936">
    <property type="entry name" value="DUF5684"/>
    <property type="match status" value="1"/>
</dbReference>
<dbReference type="InterPro" id="IPR019757">
    <property type="entry name" value="Pept_S26A_signal_pept_1_Lys-AS"/>
</dbReference>
<dbReference type="PRINTS" id="PR00727">
    <property type="entry name" value="LEADERPTASE"/>
</dbReference>
<reference evidence="9 10" key="1">
    <citation type="submission" date="2016-01" db="EMBL/GenBank/DDBJ databases">
        <title>Whole genome sequencing of Myroides marinus L41.</title>
        <authorList>
            <person name="Hong K.W."/>
        </authorList>
    </citation>
    <scope>NUCLEOTIDE SEQUENCE [LARGE SCALE GENOMIC DNA]</scope>
    <source>
        <strain evidence="9 10">L41</strain>
    </source>
</reference>
<dbReference type="GO" id="GO:0004252">
    <property type="term" value="F:serine-type endopeptidase activity"/>
    <property type="evidence" value="ECO:0007669"/>
    <property type="project" value="InterPro"/>
</dbReference>
<evidence type="ECO:0000313" key="9">
    <source>
        <dbReference type="EMBL" id="KZE76573.1"/>
    </source>
</evidence>
<dbReference type="PROSITE" id="PS00761">
    <property type="entry name" value="SPASE_I_3"/>
    <property type="match status" value="1"/>
</dbReference>
<evidence type="ECO:0000256" key="4">
    <source>
        <dbReference type="ARBA" id="ARBA00019232"/>
    </source>
</evidence>
<keyword evidence="7" id="KW-1133">Transmembrane helix</keyword>
<feature type="transmembrane region" description="Helical" evidence="7">
    <location>
        <begin position="54"/>
        <end position="73"/>
    </location>
</feature>
<keyword evidence="5 7" id="KW-0378">Hydrolase</keyword>
<organism evidence="9 10">
    <name type="scientific">Myroides marinus</name>
    <dbReference type="NCBI Taxonomy" id="703342"/>
    <lineage>
        <taxon>Bacteria</taxon>
        <taxon>Pseudomonadati</taxon>
        <taxon>Bacteroidota</taxon>
        <taxon>Flavobacteriia</taxon>
        <taxon>Flavobacteriales</taxon>
        <taxon>Flavobacteriaceae</taxon>
        <taxon>Myroides</taxon>
    </lineage>
</organism>
<gene>
    <name evidence="9" type="ORF">AV926_15635</name>
</gene>
<dbReference type="Pfam" id="PF10502">
    <property type="entry name" value="Peptidase_S26"/>
    <property type="match status" value="2"/>
</dbReference>
<accession>A0A163WN15</accession>
<evidence type="ECO:0000256" key="6">
    <source>
        <dbReference type="PIRSR" id="PIRSR600223-1"/>
    </source>
</evidence>
<dbReference type="InterPro" id="IPR019758">
    <property type="entry name" value="Pept_S26A_signal_pept_1_CS"/>
</dbReference>
<dbReference type="CDD" id="cd06530">
    <property type="entry name" value="S26_SPase_I"/>
    <property type="match status" value="2"/>
</dbReference>